<comment type="caution">
    <text evidence="2">The sequence shown here is derived from an EMBL/GenBank/DDBJ whole genome shotgun (WGS) entry which is preliminary data.</text>
</comment>
<feature type="region of interest" description="Disordered" evidence="1">
    <location>
        <begin position="1"/>
        <end position="103"/>
    </location>
</feature>
<reference evidence="2" key="1">
    <citation type="journal article" date="2014" name="Int. J. Syst. Evol. Microbiol.">
        <title>Complete genome sequence of Corynebacterium casei LMG S-19264T (=DSM 44701T), isolated from a smear-ripened cheese.</title>
        <authorList>
            <consortium name="US DOE Joint Genome Institute (JGI-PGF)"/>
            <person name="Walter F."/>
            <person name="Albersmeier A."/>
            <person name="Kalinowski J."/>
            <person name="Ruckert C."/>
        </authorList>
    </citation>
    <scope>NUCLEOTIDE SEQUENCE</scope>
    <source>
        <strain evidence="2">CGMCC 1.12214</strain>
    </source>
</reference>
<organism evidence="2 3">
    <name type="scientific">Alsobacter metallidurans</name>
    <dbReference type="NCBI Taxonomy" id="340221"/>
    <lineage>
        <taxon>Bacteria</taxon>
        <taxon>Pseudomonadati</taxon>
        <taxon>Pseudomonadota</taxon>
        <taxon>Alphaproteobacteria</taxon>
        <taxon>Hyphomicrobiales</taxon>
        <taxon>Alsobacteraceae</taxon>
        <taxon>Alsobacter</taxon>
    </lineage>
</organism>
<dbReference type="Proteomes" id="UP000603912">
    <property type="component" value="Unassembled WGS sequence"/>
</dbReference>
<evidence type="ECO:0000313" key="2">
    <source>
        <dbReference type="EMBL" id="GGH19928.1"/>
    </source>
</evidence>
<gene>
    <name evidence="2" type="ORF">GCM10007036_23170</name>
</gene>
<reference evidence="2" key="2">
    <citation type="submission" date="2020-09" db="EMBL/GenBank/DDBJ databases">
        <authorList>
            <person name="Sun Q."/>
            <person name="Zhou Y."/>
        </authorList>
    </citation>
    <scope>NUCLEOTIDE SEQUENCE</scope>
    <source>
        <strain evidence="2">CGMCC 1.12214</strain>
    </source>
</reference>
<evidence type="ECO:0000313" key="3">
    <source>
        <dbReference type="Proteomes" id="UP000603912"/>
    </source>
</evidence>
<name>A0A917MJU9_9HYPH</name>
<sequence>MEGQGGAEKIADRAQIGGPVVNGIHSTRESETWRGPHVDEVPANRVARDVETVLAWPVEPSHEGEGDHDADDREGSSRKTITGIGSDLFGGSEKGRRHQADLT</sequence>
<proteinExistence type="predicted"/>
<keyword evidence="3" id="KW-1185">Reference proteome</keyword>
<feature type="compositionally biased region" description="Basic and acidic residues" evidence="1">
    <location>
        <begin position="60"/>
        <end position="77"/>
    </location>
</feature>
<evidence type="ECO:0000256" key="1">
    <source>
        <dbReference type="SAM" id="MobiDB-lite"/>
    </source>
</evidence>
<accession>A0A917MJU9</accession>
<dbReference type="EMBL" id="BMES01000002">
    <property type="protein sequence ID" value="GGH19928.1"/>
    <property type="molecule type" value="Genomic_DNA"/>
</dbReference>
<feature type="compositionally biased region" description="Basic and acidic residues" evidence="1">
    <location>
        <begin position="26"/>
        <end position="51"/>
    </location>
</feature>
<dbReference type="AlphaFoldDB" id="A0A917MJU9"/>
<protein>
    <submittedName>
        <fullName evidence="2">Uncharacterized protein</fullName>
    </submittedName>
</protein>